<evidence type="ECO:0000256" key="6">
    <source>
        <dbReference type="SAM" id="Phobius"/>
    </source>
</evidence>
<dbReference type="GO" id="GO:0016020">
    <property type="term" value="C:membrane"/>
    <property type="evidence" value="ECO:0007669"/>
    <property type="project" value="UniProtKB-SubCell"/>
</dbReference>
<comment type="subcellular location">
    <subcellularLocation>
        <location evidence="1">Membrane</location>
        <topology evidence="1">Multi-pass membrane protein</topology>
    </subcellularLocation>
</comment>
<dbReference type="EMBL" id="VIIS01001486">
    <property type="protein sequence ID" value="KAF0297463.1"/>
    <property type="molecule type" value="Genomic_DNA"/>
</dbReference>
<evidence type="ECO:0000313" key="8">
    <source>
        <dbReference type="Proteomes" id="UP000440578"/>
    </source>
</evidence>
<evidence type="ECO:0000256" key="2">
    <source>
        <dbReference type="ARBA" id="ARBA00022692"/>
    </source>
</evidence>
<keyword evidence="3" id="KW-0833">Ubl conjugation pathway</keyword>
<dbReference type="PANTHER" id="PTHR13531">
    <property type="entry name" value="GEO07735P1-RELATED-RELATED"/>
    <property type="match status" value="1"/>
</dbReference>
<dbReference type="GO" id="GO:0031145">
    <property type="term" value="P:anaphase-promoting complex-dependent catabolic process"/>
    <property type="evidence" value="ECO:0007669"/>
    <property type="project" value="InterPro"/>
</dbReference>
<dbReference type="InterPro" id="IPR018860">
    <property type="entry name" value="APC_suCDC26"/>
</dbReference>
<keyword evidence="4 6" id="KW-1133">Transmembrane helix</keyword>
<organism evidence="7 8">
    <name type="scientific">Amphibalanus amphitrite</name>
    <name type="common">Striped barnacle</name>
    <name type="synonym">Balanus amphitrite</name>
    <dbReference type="NCBI Taxonomy" id="1232801"/>
    <lineage>
        <taxon>Eukaryota</taxon>
        <taxon>Metazoa</taxon>
        <taxon>Ecdysozoa</taxon>
        <taxon>Arthropoda</taxon>
        <taxon>Crustacea</taxon>
        <taxon>Multicrustacea</taxon>
        <taxon>Cirripedia</taxon>
        <taxon>Thoracica</taxon>
        <taxon>Thoracicalcarea</taxon>
        <taxon>Balanomorpha</taxon>
        <taxon>Balanoidea</taxon>
        <taxon>Balanidae</taxon>
        <taxon>Amphibalaninae</taxon>
        <taxon>Amphibalanus</taxon>
    </lineage>
</organism>
<feature type="transmembrane region" description="Helical" evidence="6">
    <location>
        <begin position="77"/>
        <end position="96"/>
    </location>
</feature>
<evidence type="ECO:0000256" key="3">
    <source>
        <dbReference type="ARBA" id="ARBA00022786"/>
    </source>
</evidence>
<evidence type="ECO:0000256" key="4">
    <source>
        <dbReference type="ARBA" id="ARBA00022989"/>
    </source>
</evidence>
<reference evidence="7 8" key="1">
    <citation type="submission" date="2019-07" db="EMBL/GenBank/DDBJ databases">
        <title>Draft genome assembly of a fouling barnacle, Amphibalanus amphitrite (Darwin, 1854): The first reference genome for Thecostraca.</title>
        <authorList>
            <person name="Kim W."/>
        </authorList>
    </citation>
    <scope>NUCLEOTIDE SEQUENCE [LARGE SCALE GENOMIC DNA]</scope>
    <source>
        <strain evidence="7">SNU_AA5</strain>
        <tissue evidence="7">Soma without cirri and trophi</tissue>
    </source>
</reference>
<gene>
    <name evidence="7" type="primary">TMEM216</name>
    <name evidence="7" type="ORF">FJT64_005063</name>
</gene>
<sequence>MIRRPPTRIELRLEDLQEYENMKLARCQCHSVAAMGSSLAYEVLAYLHGWYTAAYVCLTLLLLLWKRSVLPYPPVNLVSELALLLLLAAAEAARLLLSRRGNLTLRVLPLLVGALLAAPSALAVCYFLLWQTYVLRLELVLCATQLVFIGVETLLAAGCMVAFSRE</sequence>
<name>A0A6A4VUY1_AMPAM</name>
<dbReference type="GO" id="GO:0005680">
    <property type="term" value="C:anaphase-promoting complex"/>
    <property type="evidence" value="ECO:0007669"/>
    <property type="project" value="InterPro"/>
</dbReference>
<keyword evidence="8" id="KW-1185">Reference proteome</keyword>
<dbReference type="GO" id="GO:1905515">
    <property type="term" value="P:non-motile cilium assembly"/>
    <property type="evidence" value="ECO:0007669"/>
    <property type="project" value="TreeGrafter"/>
</dbReference>
<dbReference type="Pfam" id="PF09799">
    <property type="entry name" value="Transmemb_17"/>
    <property type="match status" value="1"/>
</dbReference>
<evidence type="ECO:0000256" key="5">
    <source>
        <dbReference type="ARBA" id="ARBA00023136"/>
    </source>
</evidence>
<keyword evidence="2 6" id="KW-0812">Transmembrane</keyword>
<protein>
    <submittedName>
        <fullName evidence="7">Transmembrane protein 216</fullName>
    </submittedName>
</protein>
<dbReference type="AlphaFoldDB" id="A0A6A4VUY1"/>
<feature type="transmembrane region" description="Helical" evidence="6">
    <location>
        <begin position="43"/>
        <end position="65"/>
    </location>
</feature>
<feature type="transmembrane region" description="Helical" evidence="6">
    <location>
        <begin position="135"/>
        <end position="163"/>
    </location>
</feature>
<feature type="transmembrane region" description="Helical" evidence="6">
    <location>
        <begin position="108"/>
        <end position="129"/>
    </location>
</feature>
<evidence type="ECO:0000256" key="1">
    <source>
        <dbReference type="ARBA" id="ARBA00004141"/>
    </source>
</evidence>
<dbReference type="OrthoDB" id="262535at2759"/>
<dbReference type="Pfam" id="PF10471">
    <property type="entry name" value="ANAPC_CDC26"/>
    <property type="match status" value="1"/>
</dbReference>
<dbReference type="InterPro" id="IPR019184">
    <property type="entry name" value="Uncharacterised_TM-17"/>
</dbReference>
<dbReference type="Proteomes" id="UP000440578">
    <property type="component" value="Unassembled WGS sequence"/>
</dbReference>
<evidence type="ECO:0000313" key="7">
    <source>
        <dbReference type="EMBL" id="KAF0297463.1"/>
    </source>
</evidence>
<dbReference type="GO" id="GO:0035869">
    <property type="term" value="C:ciliary transition zone"/>
    <property type="evidence" value="ECO:0007669"/>
    <property type="project" value="TreeGrafter"/>
</dbReference>
<comment type="caution">
    <text evidence="7">The sequence shown here is derived from an EMBL/GenBank/DDBJ whole genome shotgun (WGS) entry which is preliminary data.</text>
</comment>
<accession>A0A6A4VUY1</accession>
<keyword evidence="5 6" id="KW-0472">Membrane</keyword>
<proteinExistence type="predicted"/>
<dbReference type="PANTHER" id="PTHR13531:SF0">
    <property type="entry name" value="GEO07735P1-RELATED"/>
    <property type="match status" value="1"/>
</dbReference>